<dbReference type="EnsemblPlants" id="Pp3c6_19679V3.1">
    <property type="protein sequence ID" value="PAC:32978407.CDS.1"/>
    <property type="gene ID" value="Pp3c6_19679"/>
</dbReference>
<proteinExistence type="predicted"/>
<keyword evidence="3" id="KW-1185">Reference proteome</keyword>
<dbReference type="EMBL" id="ABEU02000006">
    <property type="protein sequence ID" value="PNR52830.1"/>
    <property type="molecule type" value="Genomic_DNA"/>
</dbReference>
<reference evidence="2" key="3">
    <citation type="submission" date="2020-12" db="UniProtKB">
        <authorList>
            <consortium name="EnsemblPlants"/>
        </authorList>
    </citation>
    <scope>IDENTIFICATION</scope>
</reference>
<evidence type="ECO:0000313" key="1">
    <source>
        <dbReference type="EMBL" id="PNR52830.1"/>
    </source>
</evidence>
<sequence>MTFQVRQHFACHHLRILRRKLGNTLCTFGNASCQQQLNAHRKTMVHYSPSHQKHCQKPEPKRHLLNISPLSSPLLSSPLFSSTLHFPLVKLAAKESHCCSPASPTCVYTRSERERTRET</sequence>
<organism evidence="1">
    <name type="scientific">Physcomitrium patens</name>
    <name type="common">Spreading-leaved earth moss</name>
    <name type="synonym">Physcomitrella patens</name>
    <dbReference type="NCBI Taxonomy" id="3218"/>
    <lineage>
        <taxon>Eukaryota</taxon>
        <taxon>Viridiplantae</taxon>
        <taxon>Streptophyta</taxon>
        <taxon>Embryophyta</taxon>
        <taxon>Bryophyta</taxon>
        <taxon>Bryophytina</taxon>
        <taxon>Bryopsida</taxon>
        <taxon>Funariidae</taxon>
        <taxon>Funariales</taxon>
        <taxon>Funariaceae</taxon>
        <taxon>Physcomitrium</taxon>
    </lineage>
</organism>
<name>A0A2K1KGB3_PHYPA</name>
<dbReference type="InParanoid" id="A0A2K1KGB3"/>
<dbReference type="Gramene" id="Pp3c6_19679V3.1">
    <property type="protein sequence ID" value="PAC:32978407.CDS.1"/>
    <property type="gene ID" value="Pp3c6_19679"/>
</dbReference>
<evidence type="ECO:0000313" key="2">
    <source>
        <dbReference type="EnsemblPlants" id="PAC:32978407.CDS.1"/>
    </source>
</evidence>
<reference evidence="1 3" key="1">
    <citation type="journal article" date="2008" name="Science">
        <title>The Physcomitrella genome reveals evolutionary insights into the conquest of land by plants.</title>
        <authorList>
            <person name="Rensing S."/>
            <person name="Lang D."/>
            <person name="Zimmer A."/>
            <person name="Terry A."/>
            <person name="Salamov A."/>
            <person name="Shapiro H."/>
            <person name="Nishiyama T."/>
            <person name="Perroud P.-F."/>
            <person name="Lindquist E."/>
            <person name="Kamisugi Y."/>
            <person name="Tanahashi T."/>
            <person name="Sakakibara K."/>
            <person name="Fujita T."/>
            <person name="Oishi K."/>
            <person name="Shin-I T."/>
            <person name="Kuroki Y."/>
            <person name="Toyoda A."/>
            <person name="Suzuki Y."/>
            <person name="Hashimoto A."/>
            <person name="Yamaguchi K."/>
            <person name="Sugano A."/>
            <person name="Kohara Y."/>
            <person name="Fujiyama A."/>
            <person name="Anterola A."/>
            <person name="Aoki S."/>
            <person name="Ashton N."/>
            <person name="Barbazuk W.B."/>
            <person name="Barker E."/>
            <person name="Bennetzen J."/>
            <person name="Bezanilla M."/>
            <person name="Blankenship R."/>
            <person name="Cho S.H."/>
            <person name="Dutcher S."/>
            <person name="Estelle M."/>
            <person name="Fawcett J.A."/>
            <person name="Gundlach H."/>
            <person name="Hanada K."/>
            <person name="Heyl A."/>
            <person name="Hicks K.A."/>
            <person name="Hugh J."/>
            <person name="Lohr M."/>
            <person name="Mayer K."/>
            <person name="Melkozernov A."/>
            <person name="Murata T."/>
            <person name="Nelson D."/>
            <person name="Pils B."/>
            <person name="Prigge M."/>
            <person name="Reiss B."/>
            <person name="Renner T."/>
            <person name="Rombauts S."/>
            <person name="Rushton P."/>
            <person name="Sanderfoot A."/>
            <person name="Schween G."/>
            <person name="Shiu S.-H."/>
            <person name="Stueber K."/>
            <person name="Theodoulou F.L."/>
            <person name="Tu H."/>
            <person name="Van de Peer Y."/>
            <person name="Verrier P.J."/>
            <person name="Waters E."/>
            <person name="Wood A."/>
            <person name="Yang L."/>
            <person name="Cove D."/>
            <person name="Cuming A."/>
            <person name="Hasebe M."/>
            <person name="Lucas S."/>
            <person name="Mishler D.B."/>
            <person name="Reski R."/>
            <person name="Grigoriev I."/>
            <person name="Quatrano R.S."/>
            <person name="Boore J.L."/>
        </authorList>
    </citation>
    <scope>NUCLEOTIDE SEQUENCE [LARGE SCALE GENOMIC DNA]</scope>
    <source>
        <strain evidence="2 3">cv. Gransden 2004</strain>
    </source>
</reference>
<evidence type="ECO:0000313" key="3">
    <source>
        <dbReference type="Proteomes" id="UP000006727"/>
    </source>
</evidence>
<gene>
    <name evidence="1" type="ORF">PHYPA_009205</name>
</gene>
<dbReference type="AlphaFoldDB" id="A0A2K1KGB3"/>
<dbReference type="Proteomes" id="UP000006727">
    <property type="component" value="Chromosome 6"/>
</dbReference>
<reference evidence="1 3" key="2">
    <citation type="journal article" date="2018" name="Plant J.">
        <title>The Physcomitrella patens chromosome-scale assembly reveals moss genome structure and evolution.</title>
        <authorList>
            <person name="Lang D."/>
            <person name="Ullrich K.K."/>
            <person name="Murat F."/>
            <person name="Fuchs J."/>
            <person name="Jenkins J."/>
            <person name="Haas F.B."/>
            <person name="Piednoel M."/>
            <person name="Gundlach H."/>
            <person name="Van Bel M."/>
            <person name="Meyberg R."/>
            <person name="Vives C."/>
            <person name="Morata J."/>
            <person name="Symeonidi A."/>
            <person name="Hiss M."/>
            <person name="Muchero W."/>
            <person name="Kamisugi Y."/>
            <person name="Saleh O."/>
            <person name="Blanc G."/>
            <person name="Decker E.L."/>
            <person name="van Gessel N."/>
            <person name="Grimwood J."/>
            <person name="Hayes R.D."/>
            <person name="Graham S.W."/>
            <person name="Gunter L.E."/>
            <person name="McDaniel S.F."/>
            <person name="Hoernstein S.N.W."/>
            <person name="Larsson A."/>
            <person name="Li F.W."/>
            <person name="Perroud P.F."/>
            <person name="Phillips J."/>
            <person name="Ranjan P."/>
            <person name="Rokshar D.S."/>
            <person name="Rothfels C.J."/>
            <person name="Schneider L."/>
            <person name="Shu S."/>
            <person name="Stevenson D.W."/>
            <person name="Thummler F."/>
            <person name="Tillich M."/>
            <person name="Villarreal Aguilar J.C."/>
            <person name="Widiez T."/>
            <person name="Wong G.K."/>
            <person name="Wymore A."/>
            <person name="Zhang Y."/>
            <person name="Zimmer A.D."/>
            <person name="Quatrano R.S."/>
            <person name="Mayer K.F.X."/>
            <person name="Goodstein D."/>
            <person name="Casacuberta J.M."/>
            <person name="Vandepoele K."/>
            <person name="Reski R."/>
            <person name="Cuming A.C."/>
            <person name="Tuskan G.A."/>
            <person name="Maumus F."/>
            <person name="Salse J."/>
            <person name="Schmutz J."/>
            <person name="Rensing S.A."/>
        </authorList>
    </citation>
    <scope>NUCLEOTIDE SEQUENCE [LARGE SCALE GENOMIC DNA]</scope>
    <source>
        <strain evidence="2 3">cv. Gransden 2004</strain>
    </source>
</reference>
<accession>A0A2K1KGB3</accession>
<protein>
    <submittedName>
        <fullName evidence="1 2">Uncharacterized protein</fullName>
    </submittedName>
</protein>